<dbReference type="SUPFAM" id="SSF54695">
    <property type="entry name" value="POZ domain"/>
    <property type="match status" value="1"/>
</dbReference>
<organism evidence="1 2">
    <name type="scientific">Roridomyces roridus</name>
    <dbReference type="NCBI Taxonomy" id="1738132"/>
    <lineage>
        <taxon>Eukaryota</taxon>
        <taxon>Fungi</taxon>
        <taxon>Dikarya</taxon>
        <taxon>Basidiomycota</taxon>
        <taxon>Agaricomycotina</taxon>
        <taxon>Agaricomycetes</taxon>
        <taxon>Agaricomycetidae</taxon>
        <taxon>Agaricales</taxon>
        <taxon>Marasmiineae</taxon>
        <taxon>Mycenaceae</taxon>
        <taxon>Roridomyces</taxon>
    </lineage>
</organism>
<dbReference type="EMBL" id="JARKIF010000031">
    <property type="protein sequence ID" value="KAJ7612171.1"/>
    <property type="molecule type" value="Genomic_DNA"/>
</dbReference>
<dbReference type="InterPro" id="IPR011333">
    <property type="entry name" value="SKP1/BTB/POZ_sf"/>
</dbReference>
<proteinExistence type="predicted"/>
<dbReference type="Gene3D" id="3.30.710.10">
    <property type="entry name" value="Potassium Channel Kv1.1, Chain A"/>
    <property type="match status" value="1"/>
</dbReference>
<evidence type="ECO:0000313" key="2">
    <source>
        <dbReference type="Proteomes" id="UP001221142"/>
    </source>
</evidence>
<accession>A0AAD7B6J5</accession>
<gene>
    <name evidence="1" type="ORF">FB45DRAFT_803466</name>
</gene>
<protein>
    <recommendedName>
        <fullName evidence="3">BTB domain-containing protein</fullName>
    </recommendedName>
</protein>
<evidence type="ECO:0000313" key="1">
    <source>
        <dbReference type="EMBL" id="KAJ7612171.1"/>
    </source>
</evidence>
<evidence type="ECO:0008006" key="3">
    <source>
        <dbReference type="Google" id="ProtNLM"/>
    </source>
</evidence>
<keyword evidence="2" id="KW-1185">Reference proteome</keyword>
<name>A0AAD7B6J5_9AGAR</name>
<reference evidence="1" key="1">
    <citation type="submission" date="2023-03" db="EMBL/GenBank/DDBJ databases">
        <title>Massive genome expansion in bonnet fungi (Mycena s.s.) driven by repeated elements and novel gene families across ecological guilds.</title>
        <authorList>
            <consortium name="Lawrence Berkeley National Laboratory"/>
            <person name="Harder C.B."/>
            <person name="Miyauchi S."/>
            <person name="Viragh M."/>
            <person name="Kuo A."/>
            <person name="Thoen E."/>
            <person name="Andreopoulos B."/>
            <person name="Lu D."/>
            <person name="Skrede I."/>
            <person name="Drula E."/>
            <person name="Henrissat B."/>
            <person name="Morin E."/>
            <person name="Kohler A."/>
            <person name="Barry K."/>
            <person name="LaButti K."/>
            <person name="Morin E."/>
            <person name="Salamov A."/>
            <person name="Lipzen A."/>
            <person name="Mereny Z."/>
            <person name="Hegedus B."/>
            <person name="Baldrian P."/>
            <person name="Stursova M."/>
            <person name="Weitz H."/>
            <person name="Taylor A."/>
            <person name="Grigoriev I.V."/>
            <person name="Nagy L.G."/>
            <person name="Martin F."/>
            <person name="Kauserud H."/>
        </authorList>
    </citation>
    <scope>NUCLEOTIDE SEQUENCE</scope>
    <source>
        <strain evidence="1">9284</strain>
    </source>
</reference>
<sequence>MDVDQSTDALTRVPELPFPDGNLIIQAGSRLFRVYGGFLAARSPIFQGMLSLSQPADAETMEGCPVVKLPDDAEDVTVFLRAIFDSSFFENYPVKTDLCTVVSILRLSNKYAVEYLRRRALVHMESYFSTTLVDFRDNKGSLIRDL</sequence>
<dbReference type="AlphaFoldDB" id="A0AAD7B6J5"/>
<comment type="caution">
    <text evidence="1">The sequence shown here is derived from an EMBL/GenBank/DDBJ whole genome shotgun (WGS) entry which is preliminary data.</text>
</comment>
<dbReference type="Proteomes" id="UP001221142">
    <property type="component" value="Unassembled WGS sequence"/>
</dbReference>